<dbReference type="AlphaFoldDB" id="A0A1F5QAF8"/>
<protein>
    <recommendedName>
        <fullName evidence="5">DUF5671 domain-containing protein</fullName>
    </recommendedName>
</protein>
<dbReference type="EMBL" id="MFFF01000022">
    <property type="protein sequence ID" value="OGE99096.1"/>
    <property type="molecule type" value="Genomic_DNA"/>
</dbReference>
<gene>
    <name evidence="3" type="ORF">A3J05_01540</name>
</gene>
<evidence type="ECO:0000256" key="2">
    <source>
        <dbReference type="SAM" id="Phobius"/>
    </source>
</evidence>
<name>A0A1F5QAF8_9BACT</name>
<keyword evidence="2" id="KW-0472">Membrane</keyword>
<feature type="region of interest" description="Disordered" evidence="1">
    <location>
        <begin position="59"/>
        <end position="86"/>
    </location>
</feature>
<evidence type="ECO:0000313" key="4">
    <source>
        <dbReference type="Proteomes" id="UP000177235"/>
    </source>
</evidence>
<evidence type="ECO:0000256" key="1">
    <source>
        <dbReference type="SAM" id="MobiDB-lite"/>
    </source>
</evidence>
<keyword evidence="2" id="KW-0812">Transmembrane</keyword>
<accession>A0A1F5QAF8</accession>
<evidence type="ECO:0000313" key="3">
    <source>
        <dbReference type="EMBL" id="OGE99096.1"/>
    </source>
</evidence>
<feature type="transmembrane region" description="Helical" evidence="2">
    <location>
        <begin position="9"/>
        <end position="29"/>
    </location>
</feature>
<comment type="caution">
    <text evidence="3">The sequence shown here is derived from an EMBL/GenBank/DDBJ whole genome shotgun (WGS) entry which is preliminary data.</text>
</comment>
<keyword evidence="2" id="KW-1133">Transmembrane helix</keyword>
<evidence type="ECO:0008006" key="5">
    <source>
        <dbReference type="Google" id="ProtNLM"/>
    </source>
</evidence>
<sequence length="118" mass="13528">MNITLRRVYLYLTSLIGLVLVLIGSVQLLNLGLKTYVFTKADDQFYAGPCYEYSRAPIKEGESPRELSKDECDAQRKEERSARRQNQAANSLAFILVGLPVWFYHWGKVKDDKDIPNV</sequence>
<organism evidence="3 4">
    <name type="scientific">Candidatus Doudnabacteria bacterium RIFCSPLOWO2_02_FULL_48_13</name>
    <dbReference type="NCBI Taxonomy" id="1817845"/>
    <lineage>
        <taxon>Bacteria</taxon>
        <taxon>Candidatus Doudnaibacteriota</taxon>
    </lineage>
</organism>
<dbReference type="Proteomes" id="UP000177235">
    <property type="component" value="Unassembled WGS sequence"/>
</dbReference>
<reference evidence="3 4" key="1">
    <citation type="journal article" date="2016" name="Nat. Commun.">
        <title>Thousands of microbial genomes shed light on interconnected biogeochemical processes in an aquifer system.</title>
        <authorList>
            <person name="Anantharaman K."/>
            <person name="Brown C.T."/>
            <person name="Hug L.A."/>
            <person name="Sharon I."/>
            <person name="Castelle C.J."/>
            <person name="Probst A.J."/>
            <person name="Thomas B.C."/>
            <person name="Singh A."/>
            <person name="Wilkins M.J."/>
            <person name="Karaoz U."/>
            <person name="Brodie E.L."/>
            <person name="Williams K.H."/>
            <person name="Hubbard S.S."/>
            <person name="Banfield J.F."/>
        </authorList>
    </citation>
    <scope>NUCLEOTIDE SEQUENCE [LARGE SCALE GENOMIC DNA]</scope>
</reference>
<feature type="transmembrane region" description="Helical" evidence="2">
    <location>
        <begin position="88"/>
        <end position="106"/>
    </location>
</feature>
<proteinExistence type="predicted"/>
<feature type="compositionally biased region" description="Basic and acidic residues" evidence="1">
    <location>
        <begin position="59"/>
        <end position="82"/>
    </location>
</feature>